<organism evidence="1 2">
    <name type="scientific">Pseudogymnoascus verrucosus</name>
    <dbReference type="NCBI Taxonomy" id="342668"/>
    <lineage>
        <taxon>Eukaryota</taxon>
        <taxon>Fungi</taxon>
        <taxon>Dikarya</taxon>
        <taxon>Ascomycota</taxon>
        <taxon>Pezizomycotina</taxon>
        <taxon>Leotiomycetes</taxon>
        <taxon>Thelebolales</taxon>
        <taxon>Thelebolaceae</taxon>
        <taxon>Pseudogymnoascus</taxon>
    </lineage>
</organism>
<dbReference type="Proteomes" id="UP000091956">
    <property type="component" value="Unassembled WGS sequence"/>
</dbReference>
<sequence length="191" mass="20954">MVVTMLFVTTGVAADSPTIVTGSKSSELKEVIPGEPSSKAIYCFLHALSRNQSRDNVALPAEKRRVFLAYRSLFSGDNANLRQAKKIRKLVQKHSGSFGALIKDFGSDKTVDILKTLLEVRVFESDIQAKITFPDLFQTTLSRSVQRAASVNEVARSEAEALEELVLGGRINEFDEDADVERVAYADAIAT</sequence>
<reference evidence="1 2" key="1">
    <citation type="submission" date="2016-03" db="EMBL/GenBank/DDBJ databases">
        <title>Comparative genomics of Pseudogymnoascus destructans, the fungus causing white-nose syndrome of bats.</title>
        <authorList>
            <person name="Palmer J.M."/>
            <person name="Drees K.P."/>
            <person name="Foster J.T."/>
            <person name="Lindner D.L."/>
        </authorList>
    </citation>
    <scope>NUCLEOTIDE SEQUENCE [LARGE SCALE GENOMIC DNA]</scope>
    <source>
        <strain evidence="1 2">UAMH 10579</strain>
    </source>
</reference>
<reference evidence="2" key="2">
    <citation type="journal article" date="2018" name="Nat. Commun.">
        <title>Extreme sensitivity to ultraviolet light in the fungal pathogen causing white-nose syndrome of bats.</title>
        <authorList>
            <person name="Palmer J.M."/>
            <person name="Drees K.P."/>
            <person name="Foster J.T."/>
            <person name="Lindner D.L."/>
        </authorList>
    </citation>
    <scope>NUCLEOTIDE SEQUENCE [LARGE SCALE GENOMIC DNA]</scope>
    <source>
        <strain evidence="2">UAMH 10579</strain>
    </source>
</reference>
<evidence type="ECO:0000313" key="1">
    <source>
        <dbReference type="EMBL" id="OBU00537.1"/>
    </source>
</evidence>
<dbReference type="RefSeq" id="XP_018134269.1">
    <property type="nucleotide sequence ID" value="XM_018270588.1"/>
</dbReference>
<protein>
    <submittedName>
        <fullName evidence="1">Uncharacterized protein</fullName>
    </submittedName>
</protein>
<dbReference type="STRING" id="342668.A0A1B8GXK4"/>
<name>A0A1B8GXK4_9PEZI</name>
<dbReference type="AlphaFoldDB" id="A0A1B8GXK4"/>
<proteinExistence type="predicted"/>
<gene>
    <name evidence="1" type="ORF">VE01_01060</name>
</gene>
<dbReference type="EMBL" id="KV460208">
    <property type="protein sequence ID" value="OBU00537.1"/>
    <property type="molecule type" value="Genomic_DNA"/>
</dbReference>
<keyword evidence="2" id="KW-1185">Reference proteome</keyword>
<evidence type="ECO:0000313" key="2">
    <source>
        <dbReference type="Proteomes" id="UP000091956"/>
    </source>
</evidence>
<accession>A0A1B8GXK4</accession>
<dbReference type="GeneID" id="28834446"/>